<dbReference type="Gene3D" id="3.90.79.10">
    <property type="entry name" value="Nucleoside Triphosphate Pyrophosphohydrolase"/>
    <property type="match status" value="1"/>
</dbReference>
<feature type="non-terminal residue" evidence="2">
    <location>
        <position position="1"/>
    </location>
</feature>
<feature type="non-terminal residue" evidence="2">
    <location>
        <position position="159"/>
    </location>
</feature>
<reference evidence="2" key="2">
    <citation type="journal article" date="2014" name="ISME J.">
        <title>Microbial stratification in low pH oxic and suboxic macroscopic growths along an acid mine drainage.</title>
        <authorList>
            <person name="Mendez-Garcia C."/>
            <person name="Mesa V."/>
            <person name="Sprenger R.R."/>
            <person name="Richter M."/>
            <person name="Diez M.S."/>
            <person name="Solano J."/>
            <person name="Bargiela R."/>
            <person name="Golyshina O.V."/>
            <person name="Manteca A."/>
            <person name="Ramos J.L."/>
            <person name="Gallego J.R."/>
            <person name="Llorente I."/>
            <person name="Martins Dos Santos V.A."/>
            <person name="Jensen O.N."/>
            <person name="Pelaez A.I."/>
            <person name="Sanchez J."/>
            <person name="Ferrer M."/>
        </authorList>
    </citation>
    <scope>NUCLEOTIDE SEQUENCE</scope>
</reference>
<feature type="domain" description="Nudix hydrolase" evidence="1">
    <location>
        <begin position="54"/>
        <end position="159"/>
    </location>
</feature>
<dbReference type="PANTHER" id="PTHR43736">
    <property type="entry name" value="ADP-RIBOSE PYROPHOSPHATASE"/>
    <property type="match status" value="1"/>
</dbReference>
<dbReference type="GO" id="GO:0016787">
    <property type="term" value="F:hydrolase activity"/>
    <property type="evidence" value="ECO:0007669"/>
    <property type="project" value="UniProtKB-KW"/>
</dbReference>
<evidence type="ECO:0000313" key="2">
    <source>
        <dbReference type="EMBL" id="EQD42961.1"/>
    </source>
</evidence>
<reference evidence="2" key="1">
    <citation type="submission" date="2013-08" db="EMBL/GenBank/DDBJ databases">
        <authorList>
            <person name="Mendez C."/>
            <person name="Richter M."/>
            <person name="Ferrer M."/>
            <person name="Sanchez J."/>
        </authorList>
    </citation>
    <scope>NUCLEOTIDE SEQUENCE</scope>
</reference>
<dbReference type="InterPro" id="IPR000086">
    <property type="entry name" value="NUDIX_hydrolase_dom"/>
</dbReference>
<dbReference type="AlphaFoldDB" id="T0Z4K5"/>
<dbReference type="SUPFAM" id="SSF55811">
    <property type="entry name" value="Nudix"/>
    <property type="match status" value="1"/>
</dbReference>
<dbReference type="Pfam" id="PF00293">
    <property type="entry name" value="NUDIX"/>
    <property type="match status" value="1"/>
</dbReference>
<organism evidence="2">
    <name type="scientific">mine drainage metagenome</name>
    <dbReference type="NCBI Taxonomy" id="410659"/>
    <lineage>
        <taxon>unclassified sequences</taxon>
        <taxon>metagenomes</taxon>
        <taxon>ecological metagenomes</taxon>
    </lineage>
</organism>
<keyword evidence="2" id="KW-0378">Hydrolase</keyword>
<proteinExistence type="predicted"/>
<evidence type="ECO:0000259" key="1">
    <source>
        <dbReference type="PROSITE" id="PS51462"/>
    </source>
</evidence>
<name>T0Z4K5_9ZZZZ</name>
<protein>
    <submittedName>
        <fullName evidence="2">NUDIX hydrolase</fullName>
    </submittedName>
</protein>
<gene>
    <name evidence="2" type="ORF">B1A_15703</name>
</gene>
<dbReference type="EMBL" id="AUZX01011523">
    <property type="protein sequence ID" value="EQD42961.1"/>
    <property type="molecule type" value="Genomic_DNA"/>
</dbReference>
<dbReference type="PROSITE" id="PS51462">
    <property type="entry name" value="NUDIX"/>
    <property type="match status" value="1"/>
</dbReference>
<dbReference type="InterPro" id="IPR015797">
    <property type="entry name" value="NUDIX_hydrolase-like_dom_sf"/>
</dbReference>
<sequence>LYEIERFEEILKIASEIRSCAQISGLGIDPESSGDEIFDHWLQSVGDGIPGYVTPKSAIATIVGNEKGEILLIQRSDSGIWLYPTGWADVGYSPSEVATKEVKEETGIDIEVVRVLAIIDGMRRGYTAVPLYSTMFYCRSIGGELKAHPLECRDVGWFS</sequence>
<accession>T0Z4K5</accession>
<comment type="caution">
    <text evidence="2">The sequence shown here is derived from an EMBL/GenBank/DDBJ whole genome shotgun (WGS) entry which is preliminary data.</text>
</comment>
<dbReference type="PANTHER" id="PTHR43736:SF1">
    <property type="entry name" value="DIHYDRONEOPTERIN TRIPHOSPHATE DIPHOSPHATASE"/>
    <property type="match status" value="1"/>
</dbReference>